<evidence type="ECO:0000313" key="2">
    <source>
        <dbReference type="EMBL" id="KAL2916136.1"/>
    </source>
</evidence>
<reference evidence="2 3" key="1">
    <citation type="submission" date="2023-09" db="EMBL/GenBank/DDBJ databases">
        <title>Pangenome analysis of Batrachochytrium dendrobatidis and related Chytrids.</title>
        <authorList>
            <person name="Yacoub M.N."/>
            <person name="Stajich J.E."/>
            <person name="James T.Y."/>
        </authorList>
    </citation>
    <scope>NUCLEOTIDE SEQUENCE [LARGE SCALE GENOMIC DNA]</scope>
    <source>
        <strain evidence="2 3">JEL0888</strain>
    </source>
</reference>
<keyword evidence="3" id="KW-1185">Reference proteome</keyword>
<dbReference type="Proteomes" id="UP001527925">
    <property type="component" value="Unassembled WGS sequence"/>
</dbReference>
<proteinExistence type="predicted"/>
<name>A0ABR4N9C4_9FUNG</name>
<comment type="caution">
    <text evidence="2">The sequence shown here is derived from an EMBL/GenBank/DDBJ whole genome shotgun (WGS) entry which is preliminary data.</text>
</comment>
<evidence type="ECO:0000313" key="3">
    <source>
        <dbReference type="Proteomes" id="UP001527925"/>
    </source>
</evidence>
<evidence type="ECO:0000256" key="1">
    <source>
        <dbReference type="SAM" id="MobiDB-lite"/>
    </source>
</evidence>
<dbReference type="EMBL" id="JADGIZ020000018">
    <property type="protein sequence ID" value="KAL2916136.1"/>
    <property type="molecule type" value="Genomic_DNA"/>
</dbReference>
<gene>
    <name evidence="2" type="ORF">HK105_204227</name>
</gene>
<sequence length="276" mass="31275">MLKRWAVATLWGFVPGSFQFPECILGTFMRNYYRMRGMEQPPAKWWRAFMSGLFVKGTSTPKMIVKKRYTVTDGISITLMTPKAPAPSSAPPLSSAPPPSSALLPLSAPSRGKKPTKPSPDSNGDYIQNAPGLKKLEDGGFKYFCFFDLNSKNNAMIWIARMHLYHDLVGGRSWTKYDGKRAPNGTLFIKISKREFKQTRRIKWQQRVLQELPKREHRQRERDGKNDIFADMPSIKSTSVGDVWALFNFLAADGQTAANNMEGAGCRFEEMTRYSS</sequence>
<accession>A0ABR4N9C4</accession>
<protein>
    <submittedName>
        <fullName evidence="2">Uncharacterized protein</fullName>
    </submittedName>
</protein>
<feature type="compositionally biased region" description="Low complexity" evidence="1">
    <location>
        <begin position="101"/>
        <end position="110"/>
    </location>
</feature>
<organism evidence="2 3">
    <name type="scientific">Polyrhizophydium stewartii</name>
    <dbReference type="NCBI Taxonomy" id="2732419"/>
    <lineage>
        <taxon>Eukaryota</taxon>
        <taxon>Fungi</taxon>
        <taxon>Fungi incertae sedis</taxon>
        <taxon>Chytridiomycota</taxon>
        <taxon>Chytridiomycota incertae sedis</taxon>
        <taxon>Chytridiomycetes</taxon>
        <taxon>Rhizophydiales</taxon>
        <taxon>Rhizophydiales incertae sedis</taxon>
        <taxon>Polyrhizophydium</taxon>
    </lineage>
</organism>
<feature type="compositionally biased region" description="Pro residues" evidence="1">
    <location>
        <begin position="86"/>
        <end position="100"/>
    </location>
</feature>
<feature type="region of interest" description="Disordered" evidence="1">
    <location>
        <begin position="86"/>
        <end position="130"/>
    </location>
</feature>